<feature type="compositionally biased region" description="Low complexity" evidence="8">
    <location>
        <begin position="389"/>
        <end position="424"/>
    </location>
</feature>
<dbReference type="EMBL" id="KB468053">
    <property type="protein sequence ID" value="PCH40062.1"/>
    <property type="molecule type" value="Genomic_DNA"/>
</dbReference>
<dbReference type="STRING" id="742152.A0A2H3JCT1"/>
<proteinExistence type="inferred from homology"/>
<gene>
    <name evidence="10" type="ORF">WOLCODRAFT_88437</name>
</gene>
<keyword evidence="4" id="KW-0547">Nucleotide-binding</keyword>
<sequence>MSTVRPEDVALPATPPVLLSPPTSSLTRTVAIIKSHALNHRFDIEHRISEAGFEIAKERQMEFDTETDPETLYEIFGEDYVSFAEGPVWVYVLERRRAVEVWTTLMGDPDPIVAREQTPTAIRALYGISREQNAVMGSPDGPMAEMQIASIFPCSPPFRTGELPDTDGFPRGSLRSVSSSVLSALRKTTSSEGQSASVSTAGSKSGKPFKARPLPPTHVAPTITPRMSRTASLRAGLPVEKVTRSPPTKEQLAKTFENVPGHKRAGTITVASTAPPAIAPRMTRAASLRLGEKVPEAPKRNIVSAPDATRTGVAGRKSLDEKSSATFEGVPGHKRRETFSVASTKPPTVAPRMNKSAALRQQKDAAPPSSFTFRNSTSQTPSRPASRTSVGGSSSAPVPASRPASAASNQSTASRSTRSRIASTPNVTGGEPRRSPSVSRATTATALSTSSTSTAKSPETPTKPKPRPSSMQPTITPRTNKSALLRAAKMATATPTAPALKPKVAPAPRAVKV</sequence>
<dbReference type="SUPFAM" id="SSF54919">
    <property type="entry name" value="Nucleoside diphosphate kinase, NDK"/>
    <property type="match status" value="1"/>
</dbReference>
<feature type="domain" description="Nucleoside diphosphate kinase-like" evidence="9">
    <location>
        <begin position="26"/>
        <end position="159"/>
    </location>
</feature>
<name>A0A2H3JCT1_WOLCO</name>
<dbReference type="InterPro" id="IPR036850">
    <property type="entry name" value="NDK-like_dom_sf"/>
</dbReference>
<feature type="region of interest" description="Disordered" evidence="8">
    <location>
        <begin position="297"/>
        <end position="513"/>
    </location>
</feature>
<comment type="similarity">
    <text evidence="1 7">Belongs to the NDK family.</text>
</comment>
<evidence type="ECO:0000256" key="6">
    <source>
        <dbReference type="ARBA" id="ARBA00022840"/>
    </source>
</evidence>
<evidence type="ECO:0000313" key="10">
    <source>
        <dbReference type="EMBL" id="PCH40062.1"/>
    </source>
</evidence>
<comment type="caution">
    <text evidence="7">Lacks conserved residue(s) required for the propagation of feature annotation.</text>
</comment>
<accession>A0A2H3JCT1</accession>
<dbReference type="AlphaFoldDB" id="A0A2H3JCT1"/>
<dbReference type="GO" id="GO:0005524">
    <property type="term" value="F:ATP binding"/>
    <property type="evidence" value="ECO:0007669"/>
    <property type="project" value="UniProtKB-KW"/>
</dbReference>
<protein>
    <recommendedName>
        <fullName evidence="2">Nucleoside diphosphate kinase</fullName>
    </recommendedName>
</protein>
<evidence type="ECO:0000256" key="4">
    <source>
        <dbReference type="ARBA" id="ARBA00022741"/>
    </source>
</evidence>
<keyword evidence="6" id="KW-0067">ATP-binding</keyword>
<reference evidence="10 11" key="1">
    <citation type="journal article" date="2012" name="Science">
        <title>The Paleozoic origin of enzymatic lignin decomposition reconstructed from 31 fungal genomes.</title>
        <authorList>
            <person name="Floudas D."/>
            <person name="Binder M."/>
            <person name="Riley R."/>
            <person name="Barry K."/>
            <person name="Blanchette R.A."/>
            <person name="Henrissat B."/>
            <person name="Martinez A.T."/>
            <person name="Otillar R."/>
            <person name="Spatafora J.W."/>
            <person name="Yadav J.S."/>
            <person name="Aerts A."/>
            <person name="Benoit I."/>
            <person name="Boyd A."/>
            <person name="Carlson A."/>
            <person name="Copeland A."/>
            <person name="Coutinho P.M."/>
            <person name="de Vries R.P."/>
            <person name="Ferreira P."/>
            <person name="Findley K."/>
            <person name="Foster B."/>
            <person name="Gaskell J."/>
            <person name="Glotzer D."/>
            <person name="Gorecki P."/>
            <person name="Heitman J."/>
            <person name="Hesse C."/>
            <person name="Hori C."/>
            <person name="Igarashi K."/>
            <person name="Jurgens J.A."/>
            <person name="Kallen N."/>
            <person name="Kersten P."/>
            <person name="Kohler A."/>
            <person name="Kuees U."/>
            <person name="Kumar T.K.A."/>
            <person name="Kuo A."/>
            <person name="LaButti K."/>
            <person name="Larrondo L.F."/>
            <person name="Lindquist E."/>
            <person name="Ling A."/>
            <person name="Lombard V."/>
            <person name="Lucas S."/>
            <person name="Lundell T."/>
            <person name="Martin R."/>
            <person name="McLaughlin D.J."/>
            <person name="Morgenstern I."/>
            <person name="Morin E."/>
            <person name="Murat C."/>
            <person name="Nagy L.G."/>
            <person name="Nolan M."/>
            <person name="Ohm R.A."/>
            <person name="Patyshakuliyeva A."/>
            <person name="Rokas A."/>
            <person name="Ruiz-Duenas F.J."/>
            <person name="Sabat G."/>
            <person name="Salamov A."/>
            <person name="Samejima M."/>
            <person name="Schmutz J."/>
            <person name="Slot J.C."/>
            <person name="St John F."/>
            <person name="Stenlid J."/>
            <person name="Sun H."/>
            <person name="Sun S."/>
            <person name="Syed K."/>
            <person name="Tsang A."/>
            <person name="Wiebenga A."/>
            <person name="Young D."/>
            <person name="Pisabarro A."/>
            <person name="Eastwood D.C."/>
            <person name="Martin F."/>
            <person name="Cullen D."/>
            <person name="Grigoriev I.V."/>
            <person name="Hibbett D.S."/>
        </authorList>
    </citation>
    <scope>NUCLEOTIDE SEQUENCE [LARGE SCALE GENOMIC DNA]</scope>
    <source>
        <strain evidence="10 11">MD-104</strain>
    </source>
</reference>
<dbReference type="OrthoDB" id="2162449at2759"/>
<dbReference type="Gene3D" id="3.30.70.141">
    <property type="entry name" value="Nucleoside diphosphate kinase-like domain"/>
    <property type="match status" value="1"/>
</dbReference>
<evidence type="ECO:0000256" key="2">
    <source>
        <dbReference type="ARBA" id="ARBA00017632"/>
    </source>
</evidence>
<dbReference type="PROSITE" id="PS51374">
    <property type="entry name" value="NDPK_LIKE"/>
    <property type="match status" value="1"/>
</dbReference>
<feature type="compositionally biased region" description="Polar residues" evidence="8">
    <location>
        <begin position="369"/>
        <end position="388"/>
    </location>
</feature>
<dbReference type="GO" id="GO:0016301">
    <property type="term" value="F:kinase activity"/>
    <property type="evidence" value="ECO:0007669"/>
    <property type="project" value="UniProtKB-KW"/>
</dbReference>
<dbReference type="SMART" id="SM00562">
    <property type="entry name" value="NDK"/>
    <property type="match status" value="1"/>
</dbReference>
<evidence type="ECO:0000256" key="3">
    <source>
        <dbReference type="ARBA" id="ARBA00022679"/>
    </source>
</evidence>
<feature type="compositionally biased region" description="Low complexity" evidence="8">
    <location>
        <begin position="487"/>
        <end position="513"/>
    </location>
</feature>
<keyword evidence="11" id="KW-1185">Reference proteome</keyword>
<dbReference type="OMA" id="PSSFMFR"/>
<keyword evidence="3" id="KW-0808">Transferase</keyword>
<evidence type="ECO:0000313" key="11">
    <source>
        <dbReference type="Proteomes" id="UP000218811"/>
    </source>
</evidence>
<feature type="compositionally biased region" description="Low complexity" evidence="8">
    <location>
        <begin position="439"/>
        <end position="460"/>
    </location>
</feature>
<dbReference type="InterPro" id="IPR034907">
    <property type="entry name" value="NDK-like_dom"/>
</dbReference>
<evidence type="ECO:0000259" key="9">
    <source>
        <dbReference type="SMART" id="SM00562"/>
    </source>
</evidence>
<evidence type="ECO:0000256" key="1">
    <source>
        <dbReference type="ARBA" id="ARBA00008142"/>
    </source>
</evidence>
<dbReference type="PANTHER" id="PTHR46161:SF3">
    <property type="entry name" value="NUCLEOSIDE DIPHOSPHATE KINASE DDB_G0292928-RELATED"/>
    <property type="match status" value="1"/>
</dbReference>
<dbReference type="Proteomes" id="UP000218811">
    <property type="component" value="Unassembled WGS sequence"/>
</dbReference>
<keyword evidence="5" id="KW-0418">Kinase</keyword>
<evidence type="ECO:0000256" key="7">
    <source>
        <dbReference type="PROSITE-ProRule" id="PRU00706"/>
    </source>
</evidence>
<feature type="region of interest" description="Disordered" evidence="8">
    <location>
        <begin position="185"/>
        <end position="223"/>
    </location>
</feature>
<dbReference type="Pfam" id="PF00334">
    <property type="entry name" value="NDK"/>
    <property type="match status" value="1"/>
</dbReference>
<organism evidence="10 11">
    <name type="scientific">Wolfiporia cocos (strain MD-104)</name>
    <name type="common">Brown rot fungus</name>
    <dbReference type="NCBI Taxonomy" id="742152"/>
    <lineage>
        <taxon>Eukaryota</taxon>
        <taxon>Fungi</taxon>
        <taxon>Dikarya</taxon>
        <taxon>Basidiomycota</taxon>
        <taxon>Agaricomycotina</taxon>
        <taxon>Agaricomycetes</taxon>
        <taxon>Polyporales</taxon>
        <taxon>Phaeolaceae</taxon>
        <taxon>Wolfiporia</taxon>
    </lineage>
</organism>
<feature type="compositionally biased region" description="Polar residues" evidence="8">
    <location>
        <begin position="187"/>
        <end position="203"/>
    </location>
</feature>
<dbReference type="PANTHER" id="PTHR46161">
    <property type="entry name" value="NUCLEOSIDE DIPHOSPHATE KINASE"/>
    <property type="match status" value="1"/>
</dbReference>
<evidence type="ECO:0000256" key="8">
    <source>
        <dbReference type="SAM" id="MobiDB-lite"/>
    </source>
</evidence>
<feature type="compositionally biased region" description="Polar residues" evidence="8">
    <location>
        <begin position="471"/>
        <end position="482"/>
    </location>
</feature>
<evidence type="ECO:0000256" key="5">
    <source>
        <dbReference type="ARBA" id="ARBA00022777"/>
    </source>
</evidence>